<dbReference type="AlphaFoldDB" id="A0A832YSX2"/>
<gene>
    <name evidence="2" type="ORF">EYG76_04235</name>
</gene>
<accession>A0A832YSX2</accession>
<evidence type="ECO:0000313" key="3">
    <source>
        <dbReference type="Proteomes" id="UP000605144"/>
    </source>
</evidence>
<name>A0A832YSX2_9EURY</name>
<evidence type="ECO:0000256" key="1">
    <source>
        <dbReference type="SAM" id="Phobius"/>
    </source>
</evidence>
<reference evidence="2" key="1">
    <citation type="journal article" date="2020" name="ISME J.">
        <title>Gammaproteobacteria mediating utilization of methyl-, sulfur- and petroleum organic compounds in deep ocean hydrothermal plumes.</title>
        <authorList>
            <person name="Zhou Z."/>
            <person name="Liu Y."/>
            <person name="Pan J."/>
            <person name="Cron B.R."/>
            <person name="Toner B.M."/>
            <person name="Anantharaman K."/>
            <person name="Breier J.A."/>
            <person name="Dick G.J."/>
            <person name="Li M."/>
        </authorList>
    </citation>
    <scope>NUCLEOTIDE SEQUENCE</scope>
    <source>
        <strain evidence="2">SZUA-1385</strain>
    </source>
</reference>
<keyword evidence="1" id="KW-0812">Transmembrane</keyword>
<dbReference type="EMBL" id="DQSV01000084">
    <property type="protein sequence ID" value="HIP17490.1"/>
    <property type="molecule type" value="Genomic_DNA"/>
</dbReference>
<evidence type="ECO:0000313" key="2">
    <source>
        <dbReference type="EMBL" id="HIP17490.1"/>
    </source>
</evidence>
<dbReference type="Proteomes" id="UP000605144">
    <property type="component" value="Unassembled WGS sequence"/>
</dbReference>
<comment type="caution">
    <text evidence="2">The sequence shown here is derived from an EMBL/GenBank/DDBJ whole genome shotgun (WGS) entry which is preliminary data.</text>
</comment>
<keyword evidence="1" id="KW-1133">Transmembrane helix</keyword>
<protein>
    <submittedName>
        <fullName evidence="2">Uncharacterized protein</fullName>
    </submittedName>
</protein>
<feature type="transmembrane region" description="Helical" evidence="1">
    <location>
        <begin position="13"/>
        <end position="46"/>
    </location>
</feature>
<proteinExistence type="predicted"/>
<sequence length="209" mass="24091">MIKIYKLTGFSGIIFLLIIFILLIILAIMLSPFIIILIFLIVIYSIYRKSKKSIKTLLREIKKKKIKITDESSKGEVEIHFAKNIPVKPGEVDKSGGNRDSKDGKKYDNGNKHYDMIDDEFIKYLMGKGFISKDGTLYYNSKSVYPIYKKSYPVNEIIRLYSTKPEVDMIVLGLKGTPDNPKFIYLIPIEDSKERMSIGELKKYLKNSL</sequence>
<keyword evidence="1" id="KW-0472">Membrane</keyword>
<organism evidence="2 3">
    <name type="scientific">Methanothermococcus okinawensis</name>
    <dbReference type="NCBI Taxonomy" id="155863"/>
    <lineage>
        <taxon>Archaea</taxon>
        <taxon>Methanobacteriati</taxon>
        <taxon>Methanobacteriota</taxon>
        <taxon>Methanomada group</taxon>
        <taxon>Methanococci</taxon>
        <taxon>Methanococcales</taxon>
        <taxon>Methanococcaceae</taxon>
        <taxon>Methanothermococcus</taxon>
    </lineage>
</organism>